<keyword evidence="4" id="KW-0472">Membrane</keyword>
<protein>
    <submittedName>
        <fullName evidence="6">Amine oxidase</fullName>
    </submittedName>
</protein>
<evidence type="ECO:0000256" key="2">
    <source>
        <dbReference type="ARBA" id="ARBA00023002"/>
    </source>
</evidence>
<dbReference type="HOGENOM" id="CLU_028123_1_0_11"/>
<proteinExistence type="predicted"/>
<gene>
    <name evidence="6" type="ordered locus">Namu_0298</name>
</gene>
<dbReference type="OrthoDB" id="20837at2"/>
<dbReference type="STRING" id="479431.Namu_0298"/>
<dbReference type="InterPro" id="IPR001613">
    <property type="entry name" value="Flavin_amine_oxidase"/>
</dbReference>
<feature type="binding site" evidence="3">
    <location>
        <position position="240"/>
    </location>
    <ligand>
        <name>FAD</name>
        <dbReference type="ChEBI" id="CHEBI:57692"/>
    </ligand>
</feature>
<keyword evidence="7" id="KW-1185">Reference proteome</keyword>
<dbReference type="InterPro" id="IPR002937">
    <property type="entry name" value="Amino_oxidase"/>
</dbReference>
<evidence type="ECO:0000259" key="5">
    <source>
        <dbReference type="Pfam" id="PF01593"/>
    </source>
</evidence>
<feature type="transmembrane region" description="Helical" evidence="4">
    <location>
        <begin position="12"/>
        <end position="28"/>
    </location>
</feature>
<reference evidence="6 7" key="2">
    <citation type="journal article" date="2010" name="Stand. Genomic Sci.">
        <title>Complete genome sequence of Nakamurella multipartita type strain (Y-104).</title>
        <authorList>
            <person name="Tice H."/>
            <person name="Mayilraj S."/>
            <person name="Sims D."/>
            <person name="Lapidus A."/>
            <person name="Nolan M."/>
            <person name="Lucas S."/>
            <person name="Glavina Del Rio T."/>
            <person name="Copeland A."/>
            <person name="Cheng J.F."/>
            <person name="Meincke L."/>
            <person name="Bruce D."/>
            <person name="Goodwin L."/>
            <person name="Pitluck S."/>
            <person name="Ivanova N."/>
            <person name="Mavromatis K."/>
            <person name="Ovchinnikova G."/>
            <person name="Pati A."/>
            <person name="Chen A."/>
            <person name="Palaniappan K."/>
            <person name="Land M."/>
            <person name="Hauser L."/>
            <person name="Chang Y.J."/>
            <person name="Jeffries C.D."/>
            <person name="Detter J.C."/>
            <person name="Brettin T."/>
            <person name="Rohde M."/>
            <person name="Goker M."/>
            <person name="Bristow J."/>
            <person name="Eisen J.A."/>
            <person name="Markowitz V."/>
            <person name="Hugenholtz P."/>
            <person name="Kyrpides N.C."/>
            <person name="Klenk H.P."/>
            <person name="Chen F."/>
        </authorList>
    </citation>
    <scope>NUCLEOTIDE SEQUENCE [LARGE SCALE GENOMIC DNA]</scope>
    <source>
        <strain evidence="7">ATCC 700099 / DSM 44233 / CIP 104796 / JCM 9543 / NBRC 105858 / Y-104</strain>
    </source>
</reference>
<sequence length="429" mass="47149">MTADATSARPTVAVIGSGVAGLTAAYLLQRRYDVRLFEADERLGGHAHTHEVALTHGQVVGLDSGFLVHNDRTYPNLLRLFDELGVATQDSDMSMSVRCDGCGLEYAGAKGLSGLFARQSSLARPRYLAMLAQVKYFHRRARAVLDSGDDTLTLDEFLTRGRFTDYFAHHFMLPMVAAVWSCGYDGARAYPARYLFTFLDNHGALSVTGSPQWRTVVGGSKTYVERVAKDLSAVHTATPVRSVLRRPDGIEIRDDADTVHRVDHAVLAGHPDQTLAMLAEPTRDEARLLGAFEYLPSTAMLHTDASVLPRAPKARASWNYRMAQCHAEPDRVKISYDISRLQRITDERTYVVTLNDDPDAPGAVDPGSVLARMNYAHPTYTRASVAAQRELPQLNTDRLAFAGAWQGWGFHEDGCLSGVRAAASLGVQW</sequence>
<name>C8XK45_NAKMY</name>
<evidence type="ECO:0000313" key="6">
    <source>
        <dbReference type="EMBL" id="ACV76728.1"/>
    </source>
</evidence>
<dbReference type="FunCoup" id="C8XK45">
    <property type="interactions" value="1"/>
</dbReference>
<dbReference type="eggNOG" id="COG2907">
    <property type="taxonomic scope" value="Bacteria"/>
</dbReference>
<dbReference type="InParanoid" id="C8XK45"/>
<dbReference type="Proteomes" id="UP000002218">
    <property type="component" value="Chromosome"/>
</dbReference>
<organism evidence="6 7">
    <name type="scientific">Nakamurella multipartita (strain ATCC 700099 / DSM 44233 / CIP 104796 / JCM 9543 / NBRC 105858 / Y-104)</name>
    <name type="common">Microsphaera multipartita</name>
    <dbReference type="NCBI Taxonomy" id="479431"/>
    <lineage>
        <taxon>Bacteria</taxon>
        <taxon>Bacillati</taxon>
        <taxon>Actinomycetota</taxon>
        <taxon>Actinomycetes</taxon>
        <taxon>Nakamurellales</taxon>
        <taxon>Nakamurellaceae</taxon>
        <taxon>Nakamurella</taxon>
    </lineage>
</organism>
<dbReference type="EMBL" id="CP001737">
    <property type="protein sequence ID" value="ACV76728.1"/>
    <property type="molecule type" value="Genomic_DNA"/>
</dbReference>
<dbReference type="Pfam" id="PF01593">
    <property type="entry name" value="Amino_oxidase"/>
    <property type="match status" value="1"/>
</dbReference>
<feature type="domain" description="Amine oxidase" evidence="5">
    <location>
        <begin position="19"/>
        <end position="299"/>
    </location>
</feature>
<keyword evidence="4" id="KW-0812">Transmembrane</keyword>
<dbReference type="PANTHER" id="PTHR42923">
    <property type="entry name" value="PROTOPORPHYRINOGEN OXIDASE"/>
    <property type="match status" value="1"/>
</dbReference>
<comment type="cofactor">
    <cofactor evidence="1">
        <name>FAD</name>
        <dbReference type="ChEBI" id="CHEBI:57692"/>
    </cofactor>
</comment>
<dbReference type="KEGG" id="nml:Namu_0298"/>
<dbReference type="SUPFAM" id="SSF51905">
    <property type="entry name" value="FAD/NAD(P)-binding domain"/>
    <property type="match status" value="1"/>
</dbReference>
<evidence type="ECO:0000256" key="1">
    <source>
        <dbReference type="ARBA" id="ARBA00001974"/>
    </source>
</evidence>
<evidence type="ECO:0000256" key="4">
    <source>
        <dbReference type="SAM" id="Phobius"/>
    </source>
</evidence>
<evidence type="ECO:0000256" key="3">
    <source>
        <dbReference type="PIRSR" id="PIRSR601613-1"/>
    </source>
</evidence>
<reference evidence="7" key="1">
    <citation type="submission" date="2009-09" db="EMBL/GenBank/DDBJ databases">
        <title>The complete genome of Nakamurella multipartita DSM 44233.</title>
        <authorList>
            <consortium name="US DOE Joint Genome Institute (JGI-PGF)"/>
            <person name="Lucas S."/>
            <person name="Copeland A."/>
            <person name="Lapidus A."/>
            <person name="Glavina del Rio T."/>
            <person name="Dalin E."/>
            <person name="Tice H."/>
            <person name="Bruce D."/>
            <person name="Goodwin L."/>
            <person name="Pitluck S."/>
            <person name="Kyrpides N."/>
            <person name="Mavromatis K."/>
            <person name="Ivanova N."/>
            <person name="Ovchinnikova G."/>
            <person name="Sims D."/>
            <person name="Meincke L."/>
            <person name="Brettin T."/>
            <person name="Detter J.C."/>
            <person name="Han C."/>
            <person name="Larimer F."/>
            <person name="Land M."/>
            <person name="Hauser L."/>
            <person name="Markowitz V."/>
            <person name="Cheng J.-F."/>
            <person name="Hugenholtz P."/>
            <person name="Woyke T."/>
            <person name="Wu D."/>
            <person name="Klenk H.-P."/>
            <person name="Eisen J.A."/>
        </authorList>
    </citation>
    <scope>NUCLEOTIDE SEQUENCE [LARGE SCALE GENOMIC DNA]</scope>
    <source>
        <strain evidence="7">ATCC 700099 / DSM 44233 / CIP 104796 / JCM 9543 / NBRC 105858 / Y-104</strain>
    </source>
</reference>
<feature type="binding site" evidence="3">
    <location>
        <begin position="38"/>
        <end position="39"/>
    </location>
    <ligand>
        <name>FAD</name>
        <dbReference type="ChEBI" id="CHEBI:57692"/>
    </ligand>
</feature>
<keyword evidence="2" id="KW-0560">Oxidoreductase</keyword>
<keyword evidence="4" id="KW-1133">Transmembrane helix</keyword>
<dbReference type="AlphaFoldDB" id="C8XK45"/>
<dbReference type="RefSeq" id="WP_012814203.1">
    <property type="nucleotide sequence ID" value="NC_013235.1"/>
</dbReference>
<accession>C8XK45</accession>
<dbReference type="InterPro" id="IPR050464">
    <property type="entry name" value="Zeta_carotene_desat/Oxidored"/>
</dbReference>
<dbReference type="GO" id="GO:0016491">
    <property type="term" value="F:oxidoreductase activity"/>
    <property type="evidence" value="ECO:0007669"/>
    <property type="project" value="UniProtKB-KW"/>
</dbReference>
<evidence type="ECO:0000313" key="7">
    <source>
        <dbReference type="Proteomes" id="UP000002218"/>
    </source>
</evidence>
<dbReference type="InterPro" id="IPR036188">
    <property type="entry name" value="FAD/NAD-bd_sf"/>
</dbReference>
<dbReference type="PANTHER" id="PTHR42923:SF17">
    <property type="entry name" value="AMINE OXIDASE DOMAIN-CONTAINING PROTEIN"/>
    <property type="match status" value="1"/>
</dbReference>
<dbReference type="PRINTS" id="PR00757">
    <property type="entry name" value="AMINEOXDASEF"/>
</dbReference>
<dbReference type="Gene3D" id="3.50.50.60">
    <property type="entry name" value="FAD/NAD(P)-binding domain"/>
    <property type="match status" value="1"/>
</dbReference>